<dbReference type="Gene3D" id="3.40.50.1820">
    <property type="entry name" value="alpha/beta hydrolase"/>
    <property type="match status" value="1"/>
</dbReference>
<keyword evidence="2" id="KW-1185">Reference proteome</keyword>
<reference evidence="1 2" key="1">
    <citation type="submission" date="2018-07" db="EMBL/GenBank/DDBJ databases">
        <title>Dyella tabacisoli L4-6T, whole genome shotgun sequence.</title>
        <authorList>
            <person name="Zhou X.-K."/>
            <person name="Li W.-J."/>
            <person name="Duan Y.-Q."/>
        </authorList>
    </citation>
    <scope>NUCLEOTIDE SEQUENCE [LARGE SCALE GENOMIC DNA]</scope>
    <source>
        <strain evidence="1 2">L4-6</strain>
    </source>
</reference>
<protein>
    <recommendedName>
        <fullName evidence="3">Peptidase S9 prolyl oligopeptidase catalytic domain-containing protein</fullName>
    </recommendedName>
</protein>
<dbReference type="Proteomes" id="UP000253782">
    <property type="component" value="Unassembled WGS sequence"/>
</dbReference>
<dbReference type="OrthoDB" id="6059224at2"/>
<evidence type="ECO:0000313" key="1">
    <source>
        <dbReference type="EMBL" id="RDD82132.1"/>
    </source>
</evidence>
<proteinExistence type="predicted"/>
<gene>
    <name evidence="1" type="ORF">DVJ77_08720</name>
</gene>
<evidence type="ECO:0000313" key="2">
    <source>
        <dbReference type="Proteomes" id="UP000253782"/>
    </source>
</evidence>
<comment type="caution">
    <text evidence="1">The sequence shown here is derived from an EMBL/GenBank/DDBJ whole genome shotgun (WGS) entry which is preliminary data.</text>
</comment>
<dbReference type="EMBL" id="QQAH01000007">
    <property type="protein sequence ID" value="RDD82132.1"/>
    <property type="molecule type" value="Genomic_DNA"/>
</dbReference>
<sequence>MLDALPLDDIPAVKVYLGLPLFGQRAVPGGGKELALRQKQDFGLLVFKPAVLGAGDELPLVVAALKERGCLAPGASIGLVGFSAGGAAALYAMSQAKVAIGTVVLINASTGLSASVQALEQATGQKYLWSPESRAIAEKTGVARYAAGIARVGTPPALLLVQGADDSVIAPKAASDLYEGLLPYYRKAGSERRIQFVRLAGMPHQWSADEHALDSVRQALTKWFQGSS</sequence>
<evidence type="ECO:0008006" key="3">
    <source>
        <dbReference type="Google" id="ProtNLM"/>
    </source>
</evidence>
<organism evidence="1 2">
    <name type="scientific">Dyella tabacisoli</name>
    <dbReference type="NCBI Taxonomy" id="2282381"/>
    <lineage>
        <taxon>Bacteria</taxon>
        <taxon>Pseudomonadati</taxon>
        <taxon>Pseudomonadota</taxon>
        <taxon>Gammaproteobacteria</taxon>
        <taxon>Lysobacterales</taxon>
        <taxon>Rhodanobacteraceae</taxon>
        <taxon>Dyella</taxon>
    </lineage>
</organism>
<name>A0A369UMY5_9GAMM</name>
<dbReference type="SUPFAM" id="SSF53474">
    <property type="entry name" value="alpha/beta-Hydrolases"/>
    <property type="match status" value="1"/>
</dbReference>
<dbReference type="AlphaFoldDB" id="A0A369UMY5"/>
<accession>A0A369UMY5</accession>
<dbReference type="InterPro" id="IPR029058">
    <property type="entry name" value="AB_hydrolase_fold"/>
</dbReference>